<evidence type="ECO:0000313" key="2">
    <source>
        <dbReference type="Ensembl" id="ENSSVLP00005023913.1"/>
    </source>
</evidence>
<protein>
    <recommendedName>
        <fullName evidence="1">Endonuclease/exonuclease/phosphatase domain-containing protein</fullName>
    </recommendedName>
</protein>
<reference evidence="2" key="1">
    <citation type="submission" date="2025-08" db="UniProtKB">
        <authorList>
            <consortium name="Ensembl"/>
        </authorList>
    </citation>
    <scope>IDENTIFICATION</scope>
</reference>
<proteinExistence type="predicted"/>
<dbReference type="SUPFAM" id="SSF56219">
    <property type="entry name" value="DNase I-like"/>
    <property type="match status" value="1"/>
</dbReference>
<dbReference type="AlphaFoldDB" id="A0A8D2DE80"/>
<sequence>NILNITIINIYAKNINIYAPNNGASLYIKQILLNFRNHIDHNTIIMGDFNAPLSLLDRSSKQKPTKETIELNYTINNLDLIDIYRIFHPSTNGFTFFSAAHGTFSNIDHMLCHKNRNQ</sequence>
<reference evidence="2" key="2">
    <citation type="submission" date="2025-09" db="UniProtKB">
        <authorList>
            <consortium name="Ensembl"/>
        </authorList>
    </citation>
    <scope>IDENTIFICATION</scope>
</reference>
<dbReference type="Ensembl" id="ENSSVLT00005026584.1">
    <property type="protein sequence ID" value="ENSSVLP00005023913.1"/>
    <property type="gene ID" value="ENSSVLG00005018963.1"/>
</dbReference>
<dbReference type="Gene3D" id="3.60.10.10">
    <property type="entry name" value="Endonuclease/exonuclease/phosphatase"/>
    <property type="match status" value="1"/>
</dbReference>
<dbReference type="InterPro" id="IPR036691">
    <property type="entry name" value="Endo/exonu/phosph_ase_sf"/>
</dbReference>
<evidence type="ECO:0000259" key="1">
    <source>
        <dbReference type="Pfam" id="PF03372"/>
    </source>
</evidence>
<dbReference type="Proteomes" id="UP000694564">
    <property type="component" value="Chromosome 14"/>
</dbReference>
<dbReference type="GeneTree" id="ENSGT00950000183016"/>
<dbReference type="GO" id="GO:0003824">
    <property type="term" value="F:catalytic activity"/>
    <property type="evidence" value="ECO:0007669"/>
    <property type="project" value="InterPro"/>
</dbReference>
<organism evidence="2 3">
    <name type="scientific">Sciurus vulgaris</name>
    <name type="common">Eurasian red squirrel</name>
    <dbReference type="NCBI Taxonomy" id="55149"/>
    <lineage>
        <taxon>Eukaryota</taxon>
        <taxon>Metazoa</taxon>
        <taxon>Chordata</taxon>
        <taxon>Craniata</taxon>
        <taxon>Vertebrata</taxon>
        <taxon>Euteleostomi</taxon>
        <taxon>Mammalia</taxon>
        <taxon>Eutheria</taxon>
        <taxon>Euarchontoglires</taxon>
        <taxon>Glires</taxon>
        <taxon>Rodentia</taxon>
        <taxon>Sciuromorpha</taxon>
        <taxon>Sciuridae</taxon>
        <taxon>Sciurinae</taxon>
        <taxon>Sciurini</taxon>
        <taxon>Sciurus</taxon>
    </lineage>
</organism>
<feature type="domain" description="Endonuclease/exonuclease/phosphatase" evidence="1">
    <location>
        <begin position="19"/>
        <end position="114"/>
    </location>
</feature>
<evidence type="ECO:0000313" key="3">
    <source>
        <dbReference type="Proteomes" id="UP000694564"/>
    </source>
</evidence>
<name>A0A8D2DE80_SCIVU</name>
<dbReference type="Pfam" id="PF03372">
    <property type="entry name" value="Exo_endo_phos"/>
    <property type="match status" value="1"/>
</dbReference>
<accession>A0A8D2DE80</accession>
<keyword evidence="3" id="KW-1185">Reference proteome</keyword>
<dbReference type="InterPro" id="IPR005135">
    <property type="entry name" value="Endo/exonuclease/phosphatase"/>
</dbReference>